<dbReference type="InterPro" id="IPR036871">
    <property type="entry name" value="PX_dom_sf"/>
</dbReference>
<dbReference type="Proteomes" id="UP001519460">
    <property type="component" value="Unassembled WGS sequence"/>
</dbReference>
<evidence type="ECO:0000259" key="2">
    <source>
        <dbReference type="PROSITE" id="PS50195"/>
    </source>
</evidence>
<organism evidence="3 4">
    <name type="scientific">Batillaria attramentaria</name>
    <dbReference type="NCBI Taxonomy" id="370345"/>
    <lineage>
        <taxon>Eukaryota</taxon>
        <taxon>Metazoa</taxon>
        <taxon>Spiralia</taxon>
        <taxon>Lophotrochozoa</taxon>
        <taxon>Mollusca</taxon>
        <taxon>Gastropoda</taxon>
        <taxon>Caenogastropoda</taxon>
        <taxon>Sorbeoconcha</taxon>
        <taxon>Cerithioidea</taxon>
        <taxon>Batillariidae</taxon>
        <taxon>Batillaria</taxon>
    </lineage>
</organism>
<dbReference type="PROSITE" id="PS50195">
    <property type="entry name" value="PX"/>
    <property type="match status" value="1"/>
</dbReference>
<feature type="region of interest" description="Disordered" evidence="1">
    <location>
        <begin position="142"/>
        <end position="235"/>
    </location>
</feature>
<dbReference type="PANTHER" id="PTHR14431:SF1">
    <property type="entry name" value="HCLS1-BINDING PROTEIN 3"/>
    <property type="match status" value="1"/>
</dbReference>
<gene>
    <name evidence="3" type="ORF">BaRGS_00019774</name>
</gene>
<dbReference type="SUPFAM" id="SSF64268">
    <property type="entry name" value="PX domain"/>
    <property type="match status" value="1"/>
</dbReference>
<dbReference type="Pfam" id="PF00787">
    <property type="entry name" value="PX"/>
    <property type="match status" value="1"/>
</dbReference>
<dbReference type="SMART" id="SM00312">
    <property type="entry name" value="PX"/>
    <property type="match status" value="1"/>
</dbReference>
<evidence type="ECO:0000256" key="1">
    <source>
        <dbReference type="SAM" id="MobiDB-lite"/>
    </source>
</evidence>
<evidence type="ECO:0000313" key="3">
    <source>
        <dbReference type="EMBL" id="KAK7488970.1"/>
    </source>
</evidence>
<keyword evidence="4" id="KW-1185">Reference proteome</keyword>
<name>A0ABD0KP08_9CAEN</name>
<dbReference type="PANTHER" id="PTHR14431">
    <property type="entry name" value="HCLS1-BINDING PROTEIN 3"/>
    <property type="match status" value="1"/>
</dbReference>
<reference evidence="3 4" key="1">
    <citation type="journal article" date="2023" name="Sci. Data">
        <title>Genome assembly of the Korean intertidal mud-creeper Batillaria attramentaria.</title>
        <authorList>
            <person name="Patra A.K."/>
            <person name="Ho P.T."/>
            <person name="Jun S."/>
            <person name="Lee S.J."/>
            <person name="Kim Y."/>
            <person name="Won Y.J."/>
        </authorList>
    </citation>
    <scope>NUCLEOTIDE SEQUENCE [LARGE SCALE GENOMIC DNA]</scope>
    <source>
        <strain evidence="3">Wonlab-2016</strain>
    </source>
</reference>
<evidence type="ECO:0000313" key="4">
    <source>
        <dbReference type="Proteomes" id="UP001519460"/>
    </source>
</evidence>
<feature type="region of interest" description="Disordered" evidence="1">
    <location>
        <begin position="276"/>
        <end position="387"/>
    </location>
</feature>
<comment type="caution">
    <text evidence="3">The sequence shown here is derived from an EMBL/GenBank/DDBJ whole genome shotgun (WGS) entry which is preliminary data.</text>
</comment>
<sequence length="410" mass="44901">MPKATVTVRGLKNKDTGVDLSVTGYNEIPGLVRSTFEYQIVVVSNLSCFKLPSHKESDVVQFTLFRKFNEFEDLRAKLNEEFSGTALPPIVKKSIIVNDAIIRERRNNLDTFLKFLAATPRIVTSSHVLTFLGVDPQKARRFASGEVDESSEQEKGSAEKTGAGGDAVSEDTEAEAGMGSSSLFEEEEEEEEGDDFLTTNAGDDNDADFFETVSAGSSTRMFESQDLKRELTEEDEKDFSFIPDAIVTKREVITVAGQEDNDDLLNVEDDIDFDQFLTMDISGKEEEPQSPNQPQPKPAPRKPDIAQKPSIPTKPKPAPKPTTEKPVLAVKPKPRTLGSENKPPTPERPKPAPRKLKPQTSNENASPQDEGKGTSEKPAAAAKDDGLSTDDIMQYIAANAGDDADVDLFS</sequence>
<accession>A0ABD0KP08</accession>
<dbReference type="EMBL" id="JACVVK020000144">
    <property type="protein sequence ID" value="KAK7488970.1"/>
    <property type="molecule type" value="Genomic_DNA"/>
</dbReference>
<dbReference type="InterPro" id="IPR039701">
    <property type="entry name" value="HS1BP3"/>
</dbReference>
<dbReference type="InterPro" id="IPR001683">
    <property type="entry name" value="PX_dom"/>
</dbReference>
<proteinExistence type="predicted"/>
<feature type="compositionally biased region" description="Acidic residues" evidence="1">
    <location>
        <begin position="184"/>
        <end position="195"/>
    </location>
</feature>
<protein>
    <recommendedName>
        <fullName evidence="2">PX domain-containing protein</fullName>
    </recommendedName>
</protein>
<feature type="domain" description="PX" evidence="2">
    <location>
        <begin position="16"/>
        <end position="139"/>
    </location>
</feature>
<dbReference type="AlphaFoldDB" id="A0ABD0KP08"/>
<feature type="compositionally biased region" description="Polar residues" evidence="1">
    <location>
        <begin position="358"/>
        <end position="367"/>
    </location>
</feature>
<dbReference type="Gene3D" id="3.30.1520.10">
    <property type="entry name" value="Phox-like domain"/>
    <property type="match status" value="1"/>
</dbReference>